<dbReference type="GO" id="GO:0042351">
    <property type="term" value="P:'de novo' GDP-L-fucose biosynthetic process"/>
    <property type="evidence" value="ECO:0007669"/>
    <property type="project" value="TreeGrafter"/>
</dbReference>
<dbReference type="GO" id="GO:0008446">
    <property type="term" value="F:GDP-mannose 4,6-dehydratase activity"/>
    <property type="evidence" value="ECO:0007669"/>
    <property type="project" value="UniProtKB-EC"/>
</dbReference>
<dbReference type="EMBL" id="UINC01136756">
    <property type="protein sequence ID" value="SVD21707.1"/>
    <property type="molecule type" value="Genomic_DNA"/>
</dbReference>
<proteinExistence type="inferred from homology"/>
<gene>
    <name evidence="6" type="ORF">METZ01_LOCUS374561</name>
</gene>
<evidence type="ECO:0000259" key="5">
    <source>
        <dbReference type="Pfam" id="PF16363"/>
    </source>
</evidence>
<dbReference type="PANTHER" id="PTHR43715">
    <property type="entry name" value="GDP-MANNOSE 4,6-DEHYDRATASE"/>
    <property type="match status" value="1"/>
</dbReference>
<dbReference type="SUPFAM" id="SSF51735">
    <property type="entry name" value="NAD(P)-binding Rossmann-fold domains"/>
    <property type="match status" value="1"/>
</dbReference>
<accession>A0A382TJN1</accession>
<evidence type="ECO:0000256" key="3">
    <source>
        <dbReference type="ARBA" id="ARBA00011989"/>
    </source>
</evidence>
<organism evidence="6">
    <name type="scientific">marine metagenome</name>
    <dbReference type="NCBI Taxonomy" id="408172"/>
    <lineage>
        <taxon>unclassified sequences</taxon>
        <taxon>metagenomes</taxon>
        <taxon>ecological metagenomes</taxon>
    </lineage>
</organism>
<sequence length="282" mass="32344">LNYEVIGVKRGDIDLLNIEEVSELILSKQPDEVYHLAAYHHSSEDSVNNEVEIFKRSIDVHAISVNNLLDAIDKYKNNCRFFYASSCLIFKGSDKKLLTENSPYSFENFYAISKISGGSLIKYYRDNKKIFACSGFLFNHESSLRTENYLSKKITSFVAQVNKSSKQKLILGSLDMKVDWGYAPDYVDAFWRILQNSSPDDYIVATGVKNSIKDFVKIAFNHVNLDYRDYVIVDSNVLSRKNNTRIGSAKKLMQNTGWKPSIDFDEMVRILVDQEIESFKSI</sequence>
<feature type="non-terminal residue" evidence="6">
    <location>
        <position position="1"/>
    </location>
</feature>
<feature type="domain" description="NAD(P)-binding" evidence="5">
    <location>
        <begin position="13"/>
        <end position="269"/>
    </location>
</feature>
<dbReference type="InterPro" id="IPR016040">
    <property type="entry name" value="NAD(P)-bd_dom"/>
</dbReference>
<dbReference type="EC" id="4.2.1.47" evidence="3"/>
<protein>
    <recommendedName>
        <fullName evidence="3">GDP-mannose 4,6-dehydratase</fullName>
        <ecNumber evidence="3">4.2.1.47</ecNumber>
    </recommendedName>
</protein>
<evidence type="ECO:0000313" key="6">
    <source>
        <dbReference type="EMBL" id="SVD21707.1"/>
    </source>
</evidence>
<reference evidence="6" key="1">
    <citation type="submission" date="2018-05" db="EMBL/GenBank/DDBJ databases">
        <authorList>
            <person name="Lanie J.A."/>
            <person name="Ng W.-L."/>
            <person name="Kazmierczak K.M."/>
            <person name="Andrzejewski T.M."/>
            <person name="Davidsen T.M."/>
            <person name="Wayne K.J."/>
            <person name="Tettelin H."/>
            <person name="Glass J.I."/>
            <person name="Rusch D."/>
            <person name="Podicherti R."/>
            <person name="Tsui H.-C.T."/>
            <person name="Winkler M.E."/>
        </authorList>
    </citation>
    <scope>NUCLEOTIDE SEQUENCE</scope>
</reference>
<dbReference type="InterPro" id="IPR036291">
    <property type="entry name" value="NAD(P)-bd_dom_sf"/>
</dbReference>
<name>A0A382TJN1_9ZZZZ</name>
<dbReference type="Gene3D" id="3.90.25.10">
    <property type="entry name" value="UDP-galactose 4-epimerase, domain 1"/>
    <property type="match status" value="1"/>
</dbReference>
<dbReference type="Gene3D" id="3.40.50.720">
    <property type="entry name" value="NAD(P)-binding Rossmann-like Domain"/>
    <property type="match status" value="1"/>
</dbReference>
<evidence type="ECO:0000256" key="1">
    <source>
        <dbReference type="ARBA" id="ARBA00001937"/>
    </source>
</evidence>
<comment type="cofactor">
    <cofactor evidence="1">
        <name>NADP(+)</name>
        <dbReference type="ChEBI" id="CHEBI:58349"/>
    </cofactor>
</comment>
<evidence type="ECO:0000256" key="4">
    <source>
        <dbReference type="ARBA" id="ARBA00023239"/>
    </source>
</evidence>
<comment type="similarity">
    <text evidence="2">Belongs to the NAD(P)-dependent epimerase/dehydratase family. GDP-mannose 4,6-dehydratase subfamily.</text>
</comment>
<dbReference type="PANTHER" id="PTHR43715:SF1">
    <property type="entry name" value="GDP-MANNOSE 4,6 DEHYDRATASE"/>
    <property type="match status" value="1"/>
</dbReference>
<dbReference type="Pfam" id="PF16363">
    <property type="entry name" value="GDP_Man_Dehyd"/>
    <property type="match status" value="1"/>
</dbReference>
<dbReference type="InterPro" id="IPR006368">
    <property type="entry name" value="GDP_Man_deHydtase"/>
</dbReference>
<dbReference type="AlphaFoldDB" id="A0A382TJN1"/>
<evidence type="ECO:0000256" key="2">
    <source>
        <dbReference type="ARBA" id="ARBA00009263"/>
    </source>
</evidence>
<keyword evidence="4" id="KW-0456">Lyase</keyword>